<dbReference type="InterPro" id="IPR001080">
    <property type="entry name" value="3Fe4S_ferredoxin"/>
</dbReference>
<evidence type="ECO:0000256" key="6">
    <source>
        <dbReference type="ARBA" id="ARBA00023014"/>
    </source>
</evidence>
<keyword evidence="2 8" id="KW-0813">Transport</keyword>
<dbReference type="Gene3D" id="3.30.70.20">
    <property type="match status" value="1"/>
</dbReference>
<evidence type="ECO:0000259" key="9">
    <source>
        <dbReference type="PROSITE" id="PS51379"/>
    </source>
</evidence>
<gene>
    <name evidence="10" type="ORF">GCM10009798_17730</name>
</gene>
<sequence>MTPDILTVRHLIGRTDLMKIHIDEDKCVGGGQCVLAAPEVFDQRDDDGIVILLQDSPPSDLDAQVHEAALLCPALAIAVEG</sequence>
<name>A0ABP5C6V3_9ACTN</name>
<dbReference type="Proteomes" id="UP001500571">
    <property type="component" value="Unassembled WGS sequence"/>
</dbReference>
<organism evidence="10 11">
    <name type="scientific">Nocardioides panacihumi</name>
    <dbReference type="NCBI Taxonomy" id="400774"/>
    <lineage>
        <taxon>Bacteria</taxon>
        <taxon>Bacillati</taxon>
        <taxon>Actinomycetota</taxon>
        <taxon>Actinomycetes</taxon>
        <taxon>Propionibacteriales</taxon>
        <taxon>Nocardioidaceae</taxon>
        <taxon>Nocardioides</taxon>
    </lineage>
</organism>
<keyword evidence="4 8" id="KW-0249">Electron transport</keyword>
<dbReference type="Pfam" id="PF13370">
    <property type="entry name" value="Fer4_13"/>
    <property type="match status" value="1"/>
</dbReference>
<dbReference type="InterPro" id="IPR051269">
    <property type="entry name" value="Fe-S_cluster_ET"/>
</dbReference>
<keyword evidence="6 8" id="KW-0411">Iron-sulfur</keyword>
<evidence type="ECO:0000256" key="2">
    <source>
        <dbReference type="ARBA" id="ARBA00022448"/>
    </source>
</evidence>
<keyword evidence="11" id="KW-1185">Reference proteome</keyword>
<dbReference type="PANTHER" id="PTHR36923">
    <property type="entry name" value="FERREDOXIN"/>
    <property type="match status" value="1"/>
</dbReference>
<evidence type="ECO:0000313" key="11">
    <source>
        <dbReference type="Proteomes" id="UP001500571"/>
    </source>
</evidence>
<evidence type="ECO:0000256" key="5">
    <source>
        <dbReference type="ARBA" id="ARBA00023004"/>
    </source>
</evidence>
<dbReference type="PRINTS" id="PR00352">
    <property type="entry name" value="3FE4SFRDOXIN"/>
</dbReference>
<reference evidence="11" key="1">
    <citation type="journal article" date="2019" name="Int. J. Syst. Evol. Microbiol.">
        <title>The Global Catalogue of Microorganisms (GCM) 10K type strain sequencing project: providing services to taxonomists for standard genome sequencing and annotation.</title>
        <authorList>
            <consortium name="The Broad Institute Genomics Platform"/>
            <consortium name="The Broad Institute Genome Sequencing Center for Infectious Disease"/>
            <person name="Wu L."/>
            <person name="Ma J."/>
        </authorList>
    </citation>
    <scope>NUCLEOTIDE SEQUENCE [LARGE SCALE GENOMIC DNA]</scope>
    <source>
        <strain evidence="11">JCM 15309</strain>
    </source>
</reference>
<dbReference type="EMBL" id="BAAAPB010000001">
    <property type="protein sequence ID" value="GAA1958557.1"/>
    <property type="molecule type" value="Genomic_DNA"/>
</dbReference>
<comment type="function">
    <text evidence="8">Ferredoxins are iron-sulfur proteins that transfer electrons in a wide variety of metabolic reactions.</text>
</comment>
<comment type="cofactor">
    <cofactor evidence="1">
        <name>[3Fe-4S] cluster</name>
        <dbReference type="ChEBI" id="CHEBI:21137"/>
    </cofactor>
</comment>
<feature type="domain" description="4Fe-4S ferredoxin-type" evidence="9">
    <location>
        <begin position="18"/>
        <end position="46"/>
    </location>
</feature>
<dbReference type="PANTHER" id="PTHR36923:SF3">
    <property type="entry name" value="FERREDOXIN"/>
    <property type="match status" value="1"/>
</dbReference>
<accession>A0ABP5C6V3</accession>
<evidence type="ECO:0000256" key="8">
    <source>
        <dbReference type="RuleBase" id="RU368020"/>
    </source>
</evidence>
<dbReference type="PROSITE" id="PS51379">
    <property type="entry name" value="4FE4S_FER_2"/>
    <property type="match status" value="1"/>
</dbReference>
<comment type="caution">
    <text evidence="10">The sequence shown here is derived from an EMBL/GenBank/DDBJ whole genome shotgun (WGS) entry which is preliminary data.</text>
</comment>
<evidence type="ECO:0000256" key="4">
    <source>
        <dbReference type="ARBA" id="ARBA00022982"/>
    </source>
</evidence>
<dbReference type="SUPFAM" id="SSF54862">
    <property type="entry name" value="4Fe-4S ferredoxins"/>
    <property type="match status" value="1"/>
</dbReference>
<evidence type="ECO:0000313" key="10">
    <source>
        <dbReference type="EMBL" id="GAA1958557.1"/>
    </source>
</evidence>
<proteinExistence type="predicted"/>
<keyword evidence="3 8" id="KW-0479">Metal-binding</keyword>
<evidence type="ECO:0000256" key="1">
    <source>
        <dbReference type="ARBA" id="ARBA00001927"/>
    </source>
</evidence>
<evidence type="ECO:0000256" key="7">
    <source>
        <dbReference type="ARBA" id="ARBA00023291"/>
    </source>
</evidence>
<evidence type="ECO:0000256" key="3">
    <source>
        <dbReference type="ARBA" id="ARBA00022723"/>
    </source>
</evidence>
<keyword evidence="7" id="KW-0003">3Fe-4S</keyword>
<protein>
    <recommendedName>
        <fullName evidence="8">Ferredoxin</fullName>
    </recommendedName>
</protein>
<keyword evidence="5 8" id="KW-0408">Iron</keyword>
<dbReference type="InterPro" id="IPR017896">
    <property type="entry name" value="4Fe4S_Fe-S-bd"/>
</dbReference>